<feature type="domain" description="ABC transporter" evidence="3">
    <location>
        <begin position="3"/>
        <end position="231"/>
    </location>
</feature>
<dbReference type="PANTHER" id="PTHR24220:SF470">
    <property type="entry name" value="CELL DIVISION ATP-BINDING PROTEIN FTSE"/>
    <property type="match status" value="1"/>
</dbReference>
<dbReference type="InterPro" id="IPR003439">
    <property type="entry name" value="ABC_transporter-like_ATP-bd"/>
</dbReference>
<dbReference type="InterPro" id="IPR003593">
    <property type="entry name" value="AAA+_ATPase"/>
</dbReference>
<accession>A0ABV1FNV0</accession>
<keyword evidence="1" id="KW-0547">Nucleotide-binding</keyword>
<evidence type="ECO:0000259" key="3">
    <source>
        <dbReference type="PROSITE" id="PS50893"/>
    </source>
</evidence>
<dbReference type="GO" id="GO:0005524">
    <property type="term" value="F:ATP binding"/>
    <property type="evidence" value="ECO:0007669"/>
    <property type="project" value="UniProtKB-KW"/>
</dbReference>
<organism evidence="4 5">
    <name type="scientific">Hallella faecis</name>
    <dbReference type="NCBI Taxonomy" id="2841596"/>
    <lineage>
        <taxon>Bacteria</taxon>
        <taxon>Pseudomonadati</taxon>
        <taxon>Bacteroidota</taxon>
        <taxon>Bacteroidia</taxon>
        <taxon>Bacteroidales</taxon>
        <taxon>Prevotellaceae</taxon>
        <taxon>Hallella</taxon>
    </lineage>
</organism>
<dbReference type="PROSITE" id="PS00211">
    <property type="entry name" value="ABC_TRANSPORTER_1"/>
    <property type="match status" value="1"/>
</dbReference>
<gene>
    <name evidence="4" type="ORF">AAAT34_03355</name>
</gene>
<dbReference type="InterPro" id="IPR015854">
    <property type="entry name" value="ABC_transpr_LolD-like"/>
</dbReference>
<sequence length="236" mass="26814">MLIDYKQVKIYQQEKLILDQVDFHVEEGEFVYIIGKVGSGKSSLLKTLYCELDIYQDEAEKAEVLGRSLTSIRRKDIPALRKEMGIIFQDFKLLTDRTIYKNLQFVLKATGWKKKDEINQRIEEVLTDVGLLDKKDNLPHELSGGEQQRISIARALLNHPKVIIADEPTGNLDPETANNIVKLLKDITTNGTAVVMSTHNIPMLDRYPGVVYQCADGAMRDVTSSYNKLNLSEEQD</sequence>
<evidence type="ECO:0000256" key="2">
    <source>
        <dbReference type="ARBA" id="ARBA00022840"/>
    </source>
</evidence>
<dbReference type="InterPro" id="IPR027417">
    <property type="entry name" value="P-loop_NTPase"/>
</dbReference>
<dbReference type="Pfam" id="PF00005">
    <property type="entry name" value="ABC_tran"/>
    <property type="match status" value="1"/>
</dbReference>
<dbReference type="RefSeq" id="WP_215759195.1">
    <property type="nucleotide sequence ID" value="NZ_JAHKBE010000007.1"/>
</dbReference>
<reference evidence="4 5" key="1">
    <citation type="submission" date="2024-04" db="EMBL/GenBank/DDBJ databases">
        <title>Human intestinal bacterial collection.</title>
        <authorList>
            <person name="Pauvert C."/>
            <person name="Hitch T.C.A."/>
            <person name="Clavel T."/>
        </authorList>
    </citation>
    <scope>NUCLEOTIDE SEQUENCE [LARGE SCALE GENOMIC DNA]</scope>
    <source>
        <strain evidence="4 5">CLA-AA-H145</strain>
    </source>
</reference>
<dbReference type="Proteomes" id="UP001487296">
    <property type="component" value="Unassembled WGS sequence"/>
</dbReference>
<name>A0ABV1FNV0_9BACT</name>
<comment type="caution">
    <text evidence="4">The sequence shown here is derived from an EMBL/GenBank/DDBJ whole genome shotgun (WGS) entry which is preliminary data.</text>
</comment>
<dbReference type="PANTHER" id="PTHR24220">
    <property type="entry name" value="IMPORT ATP-BINDING PROTEIN"/>
    <property type="match status" value="1"/>
</dbReference>
<dbReference type="InterPro" id="IPR017871">
    <property type="entry name" value="ABC_transporter-like_CS"/>
</dbReference>
<evidence type="ECO:0000313" key="5">
    <source>
        <dbReference type="Proteomes" id="UP001487296"/>
    </source>
</evidence>
<keyword evidence="2 4" id="KW-0067">ATP-binding</keyword>
<dbReference type="Gene3D" id="3.40.50.300">
    <property type="entry name" value="P-loop containing nucleotide triphosphate hydrolases"/>
    <property type="match status" value="1"/>
</dbReference>
<evidence type="ECO:0000313" key="4">
    <source>
        <dbReference type="EMBL" id="MEQ2486091.1"/>
    </source>
</evidence>
<dbReference type="SUPFAM" id="SSF52540">
    <property type="entry name" value="P-loop containing nucleoside triphosphate hydrolases"/>
    <property type="match status" value="1"/>
</dbReference>
<keyword evidence="5" id="KW-1185">Reference proteome</keyword>
<dbReference type="SMART" id="SM00382">
    <property type="entry name" value="AAA"/>
    <property type="match status" value="1"/>
</dbReference>
<protein>
    <submittedName>
        <fullName evidence="4">ATP-binding cassette domain-containing protein</fullName>
    </submittedName>
</protein>
<dbReference type="EMBL" id="JBBNFP010000007">
    <property type="protein sequence ID" value="MEQ2486091.1"/>
    <property type="molecule type" value="Genomic_DNA"/>
</dbReference>
<dbReference type="PROSITE" id="PS50893">
    <property type="entry name" value="ABC_TRANSPORTER_2"/>
    <property type="match status" value="1"/>
</dbReference>
<proteinExistence type="predicted"/>
<evidence type="ECO:0000256" key="1">
    <source>
        <dbReference type="ARBA" id="ARBA00022741"/>
    </source>
</evidence>